<dbReference type="Proteomes" id="UP000277007">
    <property type="component" value="Unassembled WGS sequence"/>
</dbReference>
<dbReference type="InterPro" id="IPR036428">
    <property type="entry name" value="PCD_sf"/>
</dbReference>
<evidence type="ECO:0000256" key="1">
    <source>
        <dbReference type="ARBA" id="ARBA00001554"/>
    </source>
</evidence>
<dbReference type="HAMAP" id="MF_00434">
    <property type="entry name" value="Pterin_4_alpha"/>
    <property type="match status" value="1"/>
</dbReference>
<proteinExistence type="inferred from homology"/>
<dbReference type="GO" id="GO:0008124">
    <property type="term" value="F:4-alpha-hydroxytetrahydrobiopterin dehydratase activity"/>
    <property type="evidence" value="ECO:0007669"/>
    <property type="project" value="UniProtKB-UniRule"/>
</dbReference>
<dbReference type="PANTHER" id="PTHR42805:SF1">
    <property type="entry name" value="PTERIN-4-ALPHA-CARBINOLAMINE DEHYDRATASE-RELATED"/>
    <property type="match status" value="1"/>
</dbReference>
<protein>
    <recommendedName>
        <fullName evidence="4">Putative pterin-4-alpha-carbinolamine dehydratase</fullName>
        <shortName evidence="4">PHS</shortName>
        <ecNumber evidence="4">4.2.1.96</ecNumber>
    </recommendedName>
    <alternativeName>
        <fullName evidence="4">4-alpha-hydroxy-tetrahydropterin dehydratase</fullName>
    </alternativeName>
    <alternativeName>
        <fullName evidence="4">Pterin carbinolamine dehydratase</fullName>
        <shortName evidence="4">PCD</shortName>
    </alternativeName>
</protein>
<evidence type="ECO:0000256" key="4">
    <source>
        <dbReference type="HAMAP-Rule" id="MF_00434"/>
    </source>
</evidence>
<dbReference type="EC" id="4.2.1.96" evidence="4"/>
<evidence type="ECO:0000256" key="2">
    <source>
        <dbReference type="ARBA" id="ARBA00006472"/>
    </source>
</evidence>
<dbReference type="Pfam" id="PF01329">
    <property type="entry name" value="Pterin_4a"/>
    <property type="match status" value="1"/>
</dbReference>
<sequence length="114" mass="12353">MSATPDADLAALRCEPCRGGMPALTPDAARALLPRVPGWALKDGPDRIERSFAFPDFAQAQAFAVRVGDLCEAEGHHAELRYGWGFCAVSFWTHKINGLHENDFIMAAKVNGLA</sequence>
<dbReference type="AlphaFoldDB" id="A0A431VAD5"/>
<organism evidence="5 6">
    <name type="scientific">Azospirillum griseum</name>
    <dbReference type="NCBI Taxonomy" id="2496639"/>
    <lineage>
        <taxon>Bacteria</taxon>
        <taxon>Pseudomonadati</taxon>
        <taxon>Pseudomonadota</taxon>
        <taxon>Alphaproteobacteria</taxon>
        <taxon>Rhodospirillales</taxon>
        <taxon>Azospirillaceae</taxon>
        <taxon>Azospirillum</taxon>
    </lineage>
</organism>
<dbReference type="Gene3D" id="3.30.1360.20">
    <property type="entry name" value="Transcriptional coactivator/pterin dehydratase"/>
    <property type="match status" value="1"/>
</dbReference>
<dbReference type="GO" id="GO:0006729">
    <property type="term" value="P:tetrahydrobiopterin biosynthetic process"/>
    <property type="evidence" value="ECO:0007669"/>
    <property type="project" value="InterPro"/>
</dbReference>
<comment type="caution">
    <text evidence="5">The sequence shown here is derived from an EMBL/GenBank/DDBJ whole genome shotgun (WGS) entry which is preliminary data.</text>
</comment>
<keyword evidence="3 4" id="KW-0456">Lyase</keyword>
<dbReference type="InterPro" id="IPR050376">
    <property type="entry name" value="Pterin-4-alpha-carb_dehyd"/>
</dbReference>
<evidence type="ECO:0000256" key="3">
    <source>
        <dbReference type="ARBA" id="ARBA00023239"/>
    </source>
</evidence>
<dbReference type="SUPFAM" id="SSF55248">
    <property type="entry name" value="PCD-like"/>
    <property type="match status" value="1"/>
</dbReference>
<evidence type="ECO:0000313" key="6">
    <source>
        <dbReference type="Proteomes" id="UP000277007"/>
    </source>
</evidence>
<comment type="similarity">
    <text evidence="2 4">Belongs to the pterin-4-alpha-carbinolamine dehydratase family.</text>
</comment>
<keyword evidence="6" id="KW-1185">Reference proteome</keyword>
<dbReference type="PANTHER" id="PTHR42805">
    <property type="entry name" value="PTERIN-4-ALPHA-CARBINOLAMINE DEHYDRATASE-RELATED"/>
    <property type="match status" value="1"/>
</dbReference>
<accession>A0A431VAD5</accession>
<comment type="catalytic activity">
    <reaction evidence="1 4">
        <text>(4aS,6R)-4a-hydroxy-L-erythro-5,6,7,8-tetrahydrobiopterin = (6R)-L-erythro-6,7-dihydrobiopterin + H2O</text>
        <dbReference type="Rhea" id="RHEA:11920"/>
        <dbReference type="ChEBI" id="CHEBI:15377"/>
        <dbReference type="ChEBI" id="CHEBI:15642"/>
        <dbReference type="ChEBI" id="CHEBI:43120"/>
        <dbReference type="EC" id="4.2.1.96"/>
    </reaction>
</comment>
<dbReference type="EMBL" id="RXMA01000044">
    <property type="protein sequence ID" value="RTR13484.1"/>
    <property type="molecule type" value="Genomic_DNA"/>
</dbReference>
<dbReference type="InterPro" id="IPR001533">
    <property type="entry name" value="Pterin_deHydtase"/>
</dbReference>
<evidence type="ECO:0000313" key="5">
    <source>
        <dbReference type="EMBL" id="RTR13484.1"/>
    </source>
</evidence>
<gene>
    <name evidence="5" type="ORF">EJ903_24470</name>
</gene>
<reference evidence="5 6" key="1">
    <citation type="submission" date="2018-12" db="EMBL/GenBank/DDBJ databases">
        <authorList>
            <person name="Yang Y."/>
        </authorList>
    </citation>
    <scope>NUCLEOTIDE SEQUENCE [LARGE SCALE GENOMIC DNA]</scope>
    <source>
        <strain evidence="5 6">L-25-5w-1</strain>
    </source>
</reference>
<dbReference type="CDD" id="cd00913">
    <property type="entry name" value="PCD_DCoH_subfamily_a"/>
    <property type="match status" value="1"/>
</dbReference>
<name>A0A431VAD5_9PROT</name>
<dbReference type="OrthoDB" id="9794987at2"/>